<proteinExistence type="predicted"/>
<dbReference type="Proteomes" id="UP001236369">
    <property type="component" value="Unassembled WGS sequence"/>
</dbReference>
<feature type="region of interest" description="Disordered" evidence="1">
    <location>
        <begin position="97"/>
        <end position="130"/>
    </location>
</feature>
<feature type="region of interest" description="Disordered" evidence="1">
    <location>
        <begin position="198"/>
        <end position="300"/>
    </location>
</feature>
<dbReference type="PANTHER" id="PTHR38766">
    <property type="entry name" value="FLAGELLAR PROTEIN FLIO"/>
    <property type="match status" value="1"/>
</dbReference>
<feature type="region of interest" description="Disordered" evidence="1">
    <location>
        <begin position="314"/>
        <end position="403"/>
    </location>
</feature>
<evidence type="ECO:0000256" key="1">
    <source>
        <dbReference type="SAM" id="MobiDB-lite"/>
    </source>
</evidence>
<keyword evidence="2" id="KW-0472">Membrane</keyword>
<gene>
    <name evidence="3" type="ORF">QO016_004336</name>
</gene>
<keyword evidence="2" id="KW-0812">Transmembrane</keyword>
<dbReference type="InterPro" id="IPR052205">
    <property type="entry name" value="FliO/MopB"/>
</dbReference>
<feature type="compositionally biased region" description="Basic and acidic residues" evidence="1">
    <location>
        <begin position="211"/>
        <end position="224"/>
    </location>
</feature>
<feature type="compositionally biased region" description="Low complexity" evidence="1">
    <location>
        <begin position="198"/>
        <end position="210"/>
    </location>
</feature>
<feature type="compositionally biased region" description="Pro residues" evidence="1">
    <location>
        <begin position="356"/>
        <end position="390"/>
    </location>
</feature>
<evidence type="ECO:0000313" key="4">
    <source>
        <dbReference type="Proteomes" id="UP001236369"/>
    </source>
</evidence>
<feature type="compositionally biased region" description="Pro residues" evidence="1">
    <location>
        <begin position="264"/>
        <end position="300"/>
    </location>
</feature>
<sequence>MFGSDGSPIIQYLVIFAVIFSALAAIVFVVRRLTGGSSALQTRGARARQPRLGIIDVYELDRSRQLILLRRDNVEHLLLVGGPNDVVVERNIQRGQRPLPEATLRPEPSTEPLPDPLAEAGRLPEPPRAIAEGMPRRAEPAFEMPVVVPAPVPGSQATPAVRLPLDAALIGGDEPGRDIPVPPQTAAQAIPQAPARTRPLRTTLPPLDRQPTPERATETARPDEPAFVLPPLSAPPIEPRPVDPAILSDMARQLQAAIARPTSAAPPPPAAVTAPPAEPVPPAPAPAPVRPAPAVPAPAAPVPTVETAAPVMAPPIPAPLVAPPPAPVTTAPPRPAPAPRSPEPQLPPALDIPALVAPPPPAPAPARPAPPPPDRPRPIPPPRTEPVPPKAEPKTPGSPFSVEEIEAEFARLLGRPLDKR</sequence>
<protein>
    <recommendedName>
        <fullName evidence="5">Flagellar biosynthesis protein FliO</fullName>
    </recommendedName>
</protein>
<feature type="compositionally biased region" description="Pro residues" evidence="1">
    <location>
        <begin position="314"/>
        <end position="347"/>
    </location>
</feature>
<feature type="transmembrane region" description="Helical" evidence="2">
    <location>
        <begin position="12"/>
        <end position="30"/>
    </location>
</feature>
<evidence type="ECO:0000313" key="3">
    <source>
        <dbReference type="EMBL" id="MDQ0444812.1"/>
    </source>
</evidence>
<dbReference type="PANTHER" id="PTHR38766:SF1">
    <property type="entry name" value="FLAGELLAR PROTEIN FLIO"/>
    <property type="match status" value="1"/>
</dbReference>
<comment type="caution">
    <text evidence="3">The sequence shown here is derived from an EMBL/GenBank/DDBJ whole genome shotgun (WGS) entry which is preliminary data.</text>
</comment>
<keyword evidence="2" id="KW-1133">Transmembrane helix</keyword>
<accession>A0ABU0HR59</accession>
<organism evidence="3 4">
    <name type="scientific">Methylobacterium persicinum</name>
    <dbReference type="NCBI Taxonomy" id="374426"/>
    <lineage>
        <taxon>Bacteria</taxon>
        <taxon>Pseudomonadati</taxon>
        <taxon>Pseudomonadota</taxon>
        <taxon>Alphaproteobacteria</taxon>
        <taxon>Hyphomicrobiales</taxon>
        <taxon>Methylobacteriaceae</taxon>
        <taxon>Methylobacterium</taxon>
    </lineage>
</organism>
<dbReference type="EMBL" id="JAUSVV010000016">
    <property type="protein sequence ID" value="MDQ0444812.1"/>
    <property type="molecule type" value="Genomic_DNA"/>
</dbReference>
<keyword evidence="4" id="KW-1185">Reference proteome</keyword>
<dbReference type="RefSeq" id="WP_238248940.1">
    <property type="nucleotide sequence ID" value="NZ_BPQX01000025.1"/>
</dbReference>
<name>A0ABU0HR59_9HYPH</name>
<reference evidence="3 4" key="1">
    <citation type="submission" date="2023-07" db="EMBL/GenBank/DDBJ databases">
        <title>Genomic Encyclopedia of Type Strains, Phase IV (KMG-IV): sequencing the most valuable type-strain genomes for metagenomic binning, comparative biology and taxonomic classification.</title>
        <authorList>
            <person name="Goeker M."/>
        </authorList>
    </citation>
    <scope>NUCLEOTIDE SEQUENCE [LARGE SCALE GENOMIC DNA]</scope>
    <source>
        <strain evidence="3 4">DSM 19562</strain>
    </source>
</reference>
<evidence type="ECO:0000256" key="2">
    <source>
        <dbReference type="SAM" id="Phobius"/>
    </source>
</evidence>
<evidence type="ECO:0008006" key="5">
    <source>
        <dbReference type="Google" id="ProtNLM"/>
    </source>
</evidence>